<proteinExistence type="predicted"/>
<feature type="region of interest" description="Disordered" evidence="1">
    <location>
        <begin position="1"/>
        <end position="22"/>
    </location>
</feature>
<dbReference type="Proteomes" id="UP001515480">
    <property type="component" value="Unassembled WGS sequence"/>
</dbReference>
<keyword evidence="3" id="KW-1185">Reference proteome</keyword>
<reference evidence="2 3" key="1">
    <citation type="journal article" date="2024" name="Science">
        <title>Giant polyketide synthase enzymes in the biosynthesis of giant marine polyether toxins.</title>
        <authorList>
            <person name="Fallon T.R."/>
            <person name="Shende V.V."/>
            <person name="Wierzbicki I.H."/>
            <person name="Pendleton A.L."/>
            <person name="Watervoot N.F."/>
            <person name="Auber R.P."/>
            <person name="Gonzalez D.J."/>
            <person name="Wisecaver J.H."/>
            <person name="Moore B.S."/>
        </authorList>
    </citation>
    <scope>NUCLEOTIDE SEQUENCE [LARGE SCALE GENOMIC DNA]</scope>
    <source>
        <strain evidence="2 3">12B1</strain>
    </source>
</reference>
<gene>
    <name evidence="2" type="ORF">AB1Y20_001580</name>
</gene>
<dbReference type="AlphaFoldDB" id="A0AB34KE20"/>
<name>A0AB34KE20_PRYPA</name>
<dbReference type="EMBL" id="JBGBPQ010000001">
    <property type="protein sequence ID" value="KAL1530680.1"/>
    <property type="molecule type" value="Genomic_DNA"/>
</dbReference>
<comment type="caution">
    <text evidence="2">The sequence shown here is derived from an EMBL/GenBank/DDBJ whole genome shotgun (WGS) entry which is preliminary data.</text>
</comment>
<evidence type="ECO:0000256" key="1">
    <source>
        <dbReference type="SAM" id="MobiDB-lite"/>
    </source>
</evidence>
<accession>A0AB34KE20</accession>
<evidence type="ECO:0000313" key="3">
    <source>
        <dbReference type="Proteomes" id="UP001515480"/>
    </source>
</evidence>
<feature type="compositionally biased region" description="Polar residues" evidence="1">
    <location>
        <begin position="12"/>
        <end position="22"/>
    </location>
</feature>
<evidence type="ECO:0000313" key="2">
    <source>
        <dbReference type="EMBL" id="KAL1530680.1"/>
    </source>
</evidence>
<protein>
    <submittedName>
        <fullName evidence="2">Uncharacterized protein</fullName>
    </submittedName>
</protein>
<sequence length="192" mass="21269">MGDQLQRLGLRSPTSCAGMTTSQGRWTDTRAVSFTCMTTSRGVGNADVRRSALTWRAPTSPEVDELVEGPALVSDLDSSQSLSEFDSPASLDQAFRKKVRLSPVLKKRSRTNAGPAIFSVLARANEEACSKQKFMGHLSPQMYFSIAARDGAYKDMRSIDFVMMYTSRVSTHDFPFKRTKRNSGEILTGLER</sequence>
<organism evidence="2 3">
    <name type="scientific">Prymnesium parvum</name>
    <name type="common">Toxic golden alga</name>
    <dbReference type="NCBI Taxonomy" id="97485"/>
    <lineage>
        <taxon>Eukaryota</taxon>
        <taxon>Haptista</taxon>
        <taxon>Haptophyta</taxon>
        <taxon>Prymnesiophyceae</taxon>
        <taxon>Prymnesiales</taxon>
        <taxon>Prymnesiaceae</taxon>
        <taxon>Prymnesium</taxon>
    </lineage>
</organism>